<dbReference type="SUPFAM" id="SSF51395">
    <property type="entry name" value="FMN-linked oxidoreductases"/>
    <property type="match status" value="1"/>
</dbReference>
<accession>D5UTP1</accession>
<keyword evidence="4 11" id="KW-0560">Oxidoreductase</keyword>
<dbReference type="PROSITE" id="PS51349">
    <property type="entry name" value="FMN_HYDROXY_ACID_DH_2"/>
    <property type="match status" value="1"/>
</dbReference>
<dbReference type="InterPro" id="IPR037396">
    <property type="entry name" value="FMN_HAD"/>
</dbReference>
<feature type="binding site" evidence="9">
    <location>
        <position position="157"/>
    </location>
    <ligand>
        <name>FMN</name>
        <dbReference type="ChEBI" id="CHEBI:58210"/>
    </ligand>
</feature>
<dbReference type="PANTHER" id="PTHR10578">
    <property type="entry name" value="S -2-HYDROXY-ACID OXIDASE-RELATED"/>
    <property type="match status" value="1"/>
</dbReference>
<evidence type="ECO:0000256" key="6">
    <source>
        <dbReference type="ARBA" id="ARBA00050153"/>
    </source>
</evidence>
<feature type="binding site" evidence="9">
    <location>
        <position position="275"/>
    </location>
    <ligand>
        <name>FMN</name>
        <dbReference type="ChEBI" id="CHEBI:58210"/>
    </ligand>
</feature>
<dbReference type="PANTHER" id="PTHR10578:SF107">
    <property type="entry name" value="2-HYDROXYACID OXIDASE 1"/>
    <property type="match status" value="1"/>
</dbReference>
<dbReference type="eggNOG" id="COG1304">
    <property type="taxonomic scope" value="Bacteria"/>
</dbReference>
<dbReference type="HOGENOM" id="CLU_020639_6_1_11"/>
<feature type="domain" description="FMN hydroxy acid dehydrogenase" evidence="10">
    <location>
        <begin position="27"/>
        <end position="404"/>
    </location>
</feature>
<dbReference type="InterPro" id="IPR000262">
    <property type="entry name" value="FMN-dep_DH"/>
</dbReference>
<comment type="similarity">
    <text evidence="5">Belongs to the FMN-dependent alpha-hydroxy acid dehydrogenase family.</text>
</comment>
<comment type="cofactor">
    <cofactor evidence="1">
        <name>FMN</name>
        <dbReference type="ChEBI" id="CHEBI:58210"/>
    </cofactor>
</comment>
<dbReference type="RefSeq" id="WP_013125436.1">
    <property type="nucleotide sequence ID" value="NC_014158.1"/>
</dbReference>
<dbReference type="Pfam" id="PF01070">
    <property type="entry name" value="FMN_dh"/>
    <property type="match status" value="1"/>
</dbReference>
<feature type="binding site" evidence="9">
    <location>
        <position position="135"/>
    </location>
    <ligand>
        <name>FMN</name>
        <dbReference type="ChEBI" id="CHEBI:58210"/>
    </ligand>
</feature>
<evidence type="ECO:0000256" key="4">
    <source>
        <dbReference type="ARBA" id="ARBA00023002"/>
    </source>
</evidence>
<dbReference type="EMBL" id="CP001966">
    <property type="protein sequence ID" value="ADG77395.1"/>
    <property type="molecule type" value="Genomic_DNA"/>
</dbReference>
<dbReference type="GO" id="GO:0016491">
    <property type="term" value="F:oxidoreductase activity"/>
    <property type="evidence" value="ECO:0007669"/>
    <property type="project" value="UniProtKB-KW"/>
</dbReference>
<sequence>MRRQVPKVRDLAPLMRIKAPRLDRRAARLDDAQTIADLRRIAQRRTPRAAFDYTDGAAEAELSLARARQAFSDIEFHPRILRDVAHVDTTRTVLGGPSALPFAIAPTGFTRMMQTEGELAGARAATRAGIPFSLSTMGTASIEEVADAGRGGRQWFQLYMWRDRERSMALVDRAAQAGYDTLLVTVDVPVAGARLRDKRNGMTIPPALTLRTIVDAVPRPHWWIDFLTTEPLSFASLDRWSGTVGELLDSMFDPTVDYSDLAWIRDQWPGKVVVKGVQTLDDARRCADLGVDGIVLSNHGGRQLDRAPVPFHLLPTVAAELGGTTEILLDTGIMSGADIVAAVALGARSTLVGRAYLYGLMAGGEAGVDRAITILGDEVRRTMRLLGANSLDELEPGHVTQLTRVQPLPRPGQEVRP</sequence>
<evidence type="ECO:0000313" key="12">
    <source>
        <dbReference type="Proteomes" id="UP000001213"/>
    </source>
</evidence>
<gene>
    <name evidence="11" type="ordered locus">Tpau_0758</name>
</gene>
<evidence type="ECO:0000256" key="8">
    <source>
        <dbReference type="PIRSR" id="PIRSR000138-1"/>
    </source>
</evidence>
<dbReference type="AlphaFoldDB" id="D5UTP1"/>
<reference evidence="11 12" key="2">
    <citation type="journal article" date="2011" name="Stand. Genomic Sci.">
        <title>Complete genome sequence of Tsukamurella paurometabola type strain (no. 33).</title>
        <authorList>
            <person name="Munk A.C."/>
            <person name="Lapidus A."/>
            <person name="Lucas S."/>
            <person name="Nolan M."/>
            <person name="Tice H."/>
            <person name="Cheng J.F."/>
            <person name="Del Rio T.G."/>
            <person name="Goodwin L."/>
            <person name="Pitluck S."/>
            <person name="Liolios K."/>
            <person name="Huntemann M."/>
            <person name="Ivanova N."/>
            <person name="Mavromatis K."/>
            <person name="Mikhailova N."/>
            <person name="Pati A."/>
            <person name="Chen A."/>
            <person name="Palaniappan K."/>
            <person name="Tapia R."/>
            <person name="Han C."/>
            <person name="Land M."/>
            <person name="Hauser L."/>
            <person name="Chang Y.J."/>
            <person name="Jeffries C.D."/>
            <person name="Brettin T."/>
            <person name="Yasawong M."/>
            <person name="Brambilla E.M."/>
            <person name="Rohde M."/>
            <person name="Sikorski J."/>
            <person name="Goker M."/>
            <person name="Detter J.C."/>
            <person name="Woyke T."/>
            <person name="Bristow J."/>
            <person name="Eisen J.A."/>
            <person name="Markowitz V."/>
            <person name="Hugenholtz P."/>
            <person name="Kyrpides N.C."/>
            <person name="Klenk H.P."/>
        </authorList>
    </citation>
    <scope>NUCLEOTIDE SEQUENCE [LARGE SCALE GENOMIC DNA]</scope>
    <source>
        <strain evidence="12">ATCC 8368 / DSM 20162 / CCUG 35730 / CIP 100753 / JCM 10117 / KCTC 9821 / NBRC 16120 / NCIMB 702349 / NCTC 13040</strain>
    </source>
</reference>
<comment type="catalytic activity">
    <reaction evidence="6">
        <text>(S)-lactate + A = pyruvate + AH2</text>
        <dbReference type="Rhea" id="RHEA:45816"/>
        <dbReference type="ChEBI" id="CHEBI:13193"/>
        <dbReference type="ChEBI" id="CHEBI:15361"/>
        <dbReference type="ChEBI" id="CHEBI:16651"/>
        <dbReference type="ChEBI" id="CHEBI:17499"/>
    </reaction>
</comment>
<evidence type="ECO:0000313" key="11">
    <source>
        <dbReference type="EMBL" id="ADG77395.1"/>
    </source>
</evidence>
<organism evidence="11 12">
    <name type="scientific">Tsukamurella paurometabola (strain ATCC 8368 / DSM 20162 / CCUG 35730 / CIP 100753 / JCM 10117 / KCTC 9821 / NBRC 16120 / NCIMB 702349 / NCTC 13040)</name>
    <name type="common">Corynebacterium paurometabolum</name>
    <dbReference type="NCBI Taxonomy" id="521096"/>
    <lineage>
        <taxon>Bacteria</taxon>
        <taxon>Bacillati</taxon>
        <taxon>Actinomycetota</taxon>
        <taxon>Actinomycetes</taxon>
        <taxon>Mycobacteriales</taxon>
        <taxon>Tsukamurellaceae</taxon>
        <taxon>Tsukamurella</taxon>
    </lineage>
</organism>
<evidence type="ECO:0000256" key="3">
    <source>
        <dbReference type="ARBA" id="ARBA00022643"/>
    </source>
</evidence>
<dbReference type="Proteomes" id="UP000001213">
    <property type="component" value="Chromosome"/>
</dbReference>
<keyword evidence="12" id="KW-1185">Reference proteome</keyword>
<feature type="binding site" evidence="9">
    <location>
        <position position="297"/>
    </location>
    <ligand>
        <name>FMN</name>
        <dbReference type="ChEBI" id="CHEBI:58210"/>
    </ligand>
</feature>
<feature type="binding site" evidence="9">
    <location>
        <position position="53"/>
    </location>
    <ligand>
        <name>glyoxylate</name>
        <dbReference type="ChEBI" id="CHEBI:36655"/>
    </ligand>
</feature>
<evidence type="ECO:0000256" key="5">
    <source>
        <dbReference type="ARBA" id="ARBA00024042"/>
    </source>
</evidence>
<feature type="binding site" evidence="9">
    <location>
        <position position="299"/>
    </location>
    <ligand>
        <name>glyoxylate</name>
        <dbReference type="ChEBI" id="CHEBI:36655"/>
    </ligand>
</feature>
<dbReference type="Gene3D" id="3.20.20.70">
    <property type="entry name" value="Aldolase class I"/>
    <property type="match status" value="1"/>
</dbReference>
<feature type="binding site" evidence="9">
    <location>
        <begin position="106"/>
        <end position="108"/>
    </location>
    <ligand>
        <name>FMN</name>
        <dbReference type="ChEBI" id="CHEBI:58210"/>
    </ligand>
</feature>
<feature type="binding site" evidence="9">
    <location>
        <position position="194"/>
    </location>
    <ligand>
        <name>glyoxylate</name>
        <dbReference type="ChEBI" id="CHEBI:36655"/>
    </ligand>
</feature>
<dbReference type="GO" id="GO:0010181">
    <property type="term" value="F:FMN binding"/>
    <property type="evidence" value="ECO:0007669"/>
    <property type="project" value="InterPro"/>
</dbReference>
<evidence type="ECO:0000256" key="1">
    <source>
        <dbReference type="ARBA" id="ARBA00001917"/>
    </source>
</evidence>
<dbReference type="InterPro" id="IPR008259">
    <property type="entry name" value="FMN_hydac_DH_AS"/>
</dbReference>
<dbReference type="InterPro" id="IPR013785">
    <property type="entry name" value="Aldolase_TIM"/>
</dbReference>
<evidence type="ECO:0000256" key="2">
    <source>
        <dbReference type="ARBA" id="ARBA00022630"/>
    </source>
</evidence>
<dbReference type="PROSITE" id="PS00557">
    <property type="entry name" value="FMN_HYDROXY_ACID_DH_1"/>
    <property type="match status" value="1"/>
</dbReference>
<dbReference type="CDD" id="cd02809">
    <property type="entry name" value="alpha_hydroxyacid_oxid_FMN"/>
    <property type="match status" value="1"/>
</dbReference>
<keyword evidence="2 9" id="KW-0285">Flavoprotein</keyword>
<dbReference type="PIRSF" id="PIRSF000138">
    <property type="entry name" value="Al-hdrx_acd_dh"/>
    <property type="match status" value="1"/>
</dbReference>
<dbReference type="KEGG" id="tpr:Tpau_0758"/>
<dbReference type="FunFam" id="3.20.20.70:FF:000261">
    <property type="entry name" value="L-lactate dehydrogenase (Cytochrome)"/>
    <property type="match status" value="1"/>
</dbReference>
<dbReference type="STRING" id="521096.Tpau_0758"/>
<proteinExistence type="inferred from homology"/>
<feature type="binding site" evidence="9">
    <location>
        <position position="302"/>
    </location>
    <ligand>
        <name>glyoxylate</name>
        <dbReference type="ChEBI" id="CHEBI:36655"/>
    </ligand>
</feature>
<protein>
    <recommendedName>
        <fullName evidence="7">Putative L-lactate dehydrogenase</fullName>
    </recommendedName>
</protein>
<reference evidence="12" key="1">
    <citation type="submission" date="2010-03" db="EMBL/GenBank/DDBJ databases">
        <title>The complete chromosome of Tsukamurella paurometabola DSM 20162.</title>
        <authorList>
            <consortium name="US DOE Joint Genome Institute (JGI-PGF)"/>
            <person name="Lucas S."/>
            <person name="Copeland A."/>
            <person name="Lapidus A."/>
            <person name="Glavina del Rio T."/>
            <person name="Dalin E."/>
            <person name="Tice H."/>
            <person name="Bruce D."/>
            <person name="Goodwin L."/>
            <person name="Pitluck S."/>
            <person name="Kyrpides N."/>
            <person name="Mavromatis K."/>
            <person name="Ivanova N."/>
            <person name="Mikhailova N."/>
            <person name="Munk A.C."/>
            <person name="Brettin T."/>
            <person name="Detter J.C."/>
            <person name="Tapia R."/>
            <person name="Han C."/>
            <person name="Larimer F."/>
            <person name="Land M."/>
            <person name="Hauser L."/>
            <person name="Markowitz V."/>
            <person name="Cheng J.-F."/>
            <person name="Hugenholtz P."/>
            <person name="Woyke T."/>
            <person name="Wu D."/>
            <person name="Jando M."/>
            <person name="Brambilla E."/>
            <person name="Klenk H.-P."/>
            <person name="Eisen J.A."/>
        </authorList>
    </citation>
    <scope>NUCLEOTIDE SEQUENCE [LARGE SCALE GENOMIC DNA]</scope>
    <source>
        <strain evidence="12">ATCC 8368 / DSM 20162 / CCUG 35730 / CIP 100753 / JCM 10117 / KCTC 9821 / NBRC 16120 / NCIMB 702349 / NCTC 13040</strain>
    </source>
</reference>
<evidence type="ECO:0000256" key="9">
    <source>
        <dbReference type="PIRSR" id="PIRSR000138-2"/>
    </source>
</evidence>
<feature type="active site" description="Proton acceptor" evidence="8">
    <location>
        <position position="299"/>
    </location>
</feature>
<evidence type="ECO:0000259" key="10">
    <source>
        <dbReference type="PROSITE" id="PS51349"/>
    </source>
</evidence>
<feature type="binding site" evidence="9">
    <location>
        <position position="185"/>
    </location>
    <ligand>
        <name>FMN</name>
        <dbReference type="ChEBI" id="CHEBI:58210"/>
    </ligand>
</feature>
<feature type="binding site" evidence="9">
    <location>
        <begin position="353"/>
        <end position="354"/>
    </location>
    <ligand>
        <name>FMN</name>
        <dbReference type="ChEBI" id="CHEBI:58210"/>
    </ligand>
</feature>
<name>D5UTP1_TSUPD</name>
<keyword evidence="3 9" id="KW-0288">FMN</keyword>
<dbReference type="InterPro" id="IPR012133">
    <property type="entry name" value="Alpha-hydoxy_acid_DH_FMN"/>
</dbReference>
<feature type="binding site" evidence="9">
    <location>
        <position position="159"/>
    </location>
    <ligand>
        <name>glyoxylate</name>
        <dbReference type="ChEBI" id="CHEBI:36655"/>
    </ligand>
</feature>
<evidence type="ECO:0000256" key="7">
    <source>
        <dbReference type="ARBA" id="ARBA00071405"/>
    </source>
</evidence>